<dbReference type="Proteomes" id="UP000529637">
    <property type="component" value="Unassembled WGS sequence"/>
</dbReference>
<keyword evidence="2" id="KW-1133">Transmembrane helix</keyword>
<name>A0A7Y6NJW4_9BURK</name>
<keyword evidence="5" id="KW-1185">Reference proteome</keyword>
<feature type="transmembrane region" description="Helical" evidence="2">
    <location>
        <begin position="523"/>
        <end position="548"/>
    </location>
</feature>
<gene>
    <name evidence="4" type="ORF">HQN59_02045</name>
</gene>
<proteinExistence type="predicted"/>
<feature type="domain" description="T6SS Phospholipase effector Tle1-like catalytic" evidence="3">
    <location>
        <begin position="43"/>
        <end position="314"/>
    </location>
</feature>
<keyword evidence="2" id="KW-0812">Transmembrane</keyword>
<feature type="transmembrane region" description="Helical" evidence="2">
    <location>
        <begin position="393"/>
        <end position="411"/>
    </location>
</feature>
<evidence type="ECO:0000313" key="4">
    <source>
        <dbReference type="EMBL" id="NUZ04531.1"/>
    </source>
</evidence>
<dbReference type="EMBL" id="JABWMJ010000001">
    <property type="protein sequence ID" value="NUZ04531.1"/>
    <property type="molecule type" value="Genomic_DNA"/>
</dbReference>
<feature type="region of interest" description="Disordered" evidence="1">
    <location>
        <begin position="255"/>
        <end position="276"/>
    </location>
</feature>
<keyword evidence="2" id="KW-0472">Membrane</keyword>
<dbReference type="PANTHER" id="PTHR33840:SF1">
    <property type="entry name" value="TLE1 PHOSPHOLIPASE DOMAIN-CONTAINING PROTEIN"/>
    <property type="match status" value="1"/>
</dbReference>
<dbReference type="Pfam" id="PF09994">
    <property type="entry name" value="T6SS_Tle1-like_cat"/>
    <property type="match status" value="1"/>
</dbReference>
<evidence type="ECO:0000259" key="3">
    <source>
        <dbReference type="Pfam" id="PF09994"/>
    </source>
</evidence>
<reference evidence="4 5" key="1">
    <citation type="submission" date="2020-06" db="EMBL/GenBank/DDBJ databases">
        <title>Schlegella sp. ID0723 isolated from air conditioner.</title>
        <authorList>
            <person name="Kim D.Y."/>
            <person name="Kim D.-U."/>
        </authorList>
    </citation>
    <scope>NUCLEOTIDE SEQUENCE [LARGE SCALE GENOMIC DNA]</scope>
    <source>
        <strain evidence="4 5">ID0723</strain>
    </source>
</reference>
<dbReference type="RefSeq" id="WP_176065553.1">
    <property type="nucleotide sequence ID" value="NZ_JABWMJ010000001.1"/>
</dbReference>
<dbReference type="SUPFAM" id="SSF53474">
    <property type="entry name" value="alpha/beta-Hydrolases"/>
    <property type="match status" value="1"/>
</dbReference>
<sequence length="563" mass="61514">MESPAADLSAARSTDGTPPPTPHVAEAAAVQATRDATGGGAGRNLVVCCDGTGNVWGNERDTNVVKLARACVKDERQLLYYDPGVGTASDFPAVSWLDQLWFQIRLWIGLALGGGVYENIASAYGFLIANYRPGDRIFLFGFSRGAFTARAVSGMVNLFGVVRPAGDVMVPTLLRIYFSQRGTPRTQRADDIRAHFTDPAGREARVYLIGVWDTVATVGGLRRRAISSDQSTADKRFDHIRHAVADGEYRHSYEPRLYGGRNRDAPETVERPGGGTEFRPSLKQVWFAGAHSDVGGSYREAGLSDIALEWMLEEAAALGLRLAPPDAQPPRRPDPRACAHDQAFVGFTGAWWALAGLQRRAPPADACKHPSLVARERQGAPEAWLPMWRSARFLLPFAAYLVLAALISAQTPDVAGSPCRPALQLPCFQLWPLGAAPSVIEGYAQKLSASLWLDLGLIVVYTHLLCIVALQTVRRLRDWRPDDAAAHRRLRRFTWLSLLTAPLADVVENLLTAWYLASERPTVGVALALVSALKWLALLILFAAFGFAQWRGRPRRVPCPPPA</sequence>
<protein>
    <submittedName>
        <fullName evidence="4">DUF2235 domain-containing protein</fullName>
    </submittedName>
</protein>
<dbReference type="InterPro" id="IPR029058">
    <property type="entry name" value="AB_hydrolase_fold"/>
</dbReference>
<dbReference type="AlphaFoldDB" id="A0A7Y6NJW4"/>
<dbReference type="PANTHER" id="PTHR33840">
    <property type="match status" value="1"/>
</dbReference>
<dbReference type="Gene3D" id="3.40.50.1820">
    <property type="entry name" value="alpha/beta hydrolase"/>
    <property type="match status" value="1"/>
</dbReference>
<evidence type="ECO:0000256" key="1">
    <source>
        <dbReference type="SAM" id="MobiDB-lite"/>
    </source>
</evidence>
<feature type="transmembrane region" description="Helical" evidence="2">
    <location>
        <begin position="451"/>
        <end position="473"/>
    </location>
</feature>
<organism evidence="4 5">
    <name type="scientific">Piscinibacter koreensis</name>
    <dbReference type="NCBI Taxonomy" id="2742824"/>
    <lineage>
        <taxon>Bacteria</taxon>
        <taxon>Pseudomonadati</taxon>
        <taxon>Pseudomonadota</taxon>
        <taxon>Betaproteobacteria</taxon>
        <taxon>Burkholderiales</taxon>
        <taxon>Sphaerotilaceae</taxon>
        <taxon>Piscinibacter</taxon>
    </lineage>
</organism>
<comment type="caution">
    <text evidence="4">The sequence shown here is derived from an EMBL/GenBank/DDBJ whole genome shotgun (WGS) entry which is preliminary data.</text>
</comment>
<feature type="transmembrane region" description="Helical" evidence="2">
    <location>
        <begin position="493"/>
        <end position="517"/>
    </location>
</feature>
<evidence type="ECO:0000256" key="2">
    <source>
        <dbReference type="SAM" id="Phobius"/>
    </source>
</evidence>
<feature type="compositionally biased region" description="Basic and acidic residues" evidence="1">
    <location>
        <begin position="261"/>
        <end position="270"/>
    </location>
</feature>
<accession>A0A7Y6NJW4</accession>
<evidence type="ECO:0000313" key="5">
    <source>
        <dbReference type="Proteomes" id="UP000529637"/>
    </source>
</evidence>
<feature type="region of interest" description="Disordered" evidence="1">
    <location>
        <begin position="1"/>
        <end position="23"/>
    </location>
</feature>
<dbReference type="InterPro" id="IPR018712">
    <property type="entry name" value="Tle1-like_cat"/>
</dbReference>